<reference evidence="3" key="1">
    <citation type="journal article" date="2019" name="Int. J. Syst. Evol. Microbiol.">
        <title>The Global Catalogue of Microorganisms (GCM) 10K type strain sequencing project: providing services to taxonomists for standard genome sequencing and annotation.</title>
        <authorList>
            <consortium name="The Broad Institute Genomics Platform"/>
            <consortium name="The Broad Institute Genome Sequencing Center for Infectious Disease"/>
            <person name="Wu L."/>
            <person name="Ma J."/>
        </authorList>
    </citation>
    <scope>NUCLEOTIDE SEQUENCE [LARGE SCALE GENOMIC DNA]</scope>
    <source>
        <strain evidence="3">CCUG 52537</strain>
    </source>
</reference>
<dbReference type="PANTHER" id="PTHR36512:SF3">
    <property type="entry name" value="BLR5678 PROTEIN"/>
    <property type="match status" value="1"/>
</dbReference>
<comment type="similarity">
    <text evidence="1">Belongs to the peptidase S58 family.</text>
</comment>
<evidence type="ECO:0000313" key="2">
    <source>
        <dbReference type="EMBL" id="MFD0848829.1"/>
    </source>
</evidence>
<dbReference type="SUPFAM" id="SSF56266">
    <property type="entry name" value="DmpA/ArgJ-like"/>
    <property type="match status" value="1"/>
</dbReference>
<proteinExistence type="inferred from homology"/>
<dbReference type="RefSeq" id="WP_381490266.1">
    <property type="nucleotide sequence ID" value="NZ_JBHTIK010000005.1"/>
</dbReference>
<protein>
    <submittedName>
        <fullName evidence="2">P1 family peptidase</fullName>
    </submittedName>
</protein>
<evidence type="ECO:0000313" key="3">
    <source>
        <dbReference type="Proteomes" id="UP001597124"/>
    </source>
</evidence>
<evidence type="ECO:0000256" key="1">
    <source>
        <dbReference type="ARBA" id="ARBA00007068"/>
    </source>
</evidence>
<sequence length="402" mass="41531">MTSTQRLWSGALPLLTALIVSIAATASLAGPRARDLGVPFEGTPGALNAITDVAGVEVGHTTVISGDGAMVIGKGPYRTGVTIIHPLGKTSLDGVAAGRAVINGTGEWTGMHLVDEVGQFLGPIALTGTGNVGLVHQSMMDWSVGKVPEEALFSRLLPVVAETLDNRLNDVFGHGLTRDHVFAALDGAKGGPVAEGNVGGGTGMIAYTFKGGIGTSSRVVSAGDTRYTVGVLVQANHGDRNDLRIAGVQIGKEIKGAWPEVNGIVAAGPDAGKPQDKNSLLIVIATDAPLMPHQLERMARRAALGVGRNGSTAGALSGEFALAFSTSHVIPLGGKPRLPAIINDTDSETMNALFRGVVQATEEALVNQLVASETMTGANNAKVYGIPHDQLARIMKARFPRR</sequence>
<dbReference type="InterPro" id="IPR016117">
    <property type="entry name" value="ArgJ-like_dom_sf"/>
</dbReference>
<dbReference type="InterPro" id="IPR005321">
    <property type="entry name" value="Peptidase_S58_DmpA"/>
</dbReference>
<dbReference type="Proteomes" id="UP001597124">
    <property type="component" value="Unassembled WGS sequence"/>
</dbReference>
<organism evidence="2 3">
    <name type="scientific">Sphingosinicella xenopeptidilytica</name>
    <dbReference type="NCBI Taxonomy" id="364098"/>
    <lineage>
        <taxon>Bacteria</taxon>
        <taxon>Pseudomonadati</taxon>
        <taxon>Pseudomonadota</taxon>
        <taxon>Alphaproteobacteria</taxon>
        <taxon>Sphingomonadales</taxon>
        <taxon>Sphingosinicellaceae</taxon>
        <taxon>Sphingosinicella</taxon>
    </lineage>
</organism>
<name>A0ABW3C4N5_SPHXN</name>
<comment type="caution">
    <text evidence="2">The sequence shown here is derived from an EMBL/GenBank/DDBJ whole genome shotgun (WGS) entry which is preliminary data.</text>
</comment>
<dbReference type="PANTHER" id="PTHR36512">
    <property type="entry name" value="D-AMINOPEPTIDASE"/>
    <property type="match status" value="1"/>
</dbReference>
<keyword evidence="3" id="KW-1185">Reference proteome</keyword>
<dbReference type="CDD" id="cd02253">
    <property type="entry name" value="DmpA"/>
    <property type="match status" value="1"/>
</dbReference>
<dbReference type="EMBL" id="JBHTIK010000005">
    <property type="protein sequence ID" value="MFD0848829.1"/>
    <property type="molecule type" value="Genomic_DNA"/>
</dbReference>
<dbReference type="Gene3D" id="3.60.70.12">
    <property type="entry name" value="L-amino peptidase D-ALA esterase/amidase"/>
    <property type="match status" value="1"/>
</dbReference>
<gene>
    <name evidence="2" type="ORF">ACFQ00_10885</name>
</gene>
<accession>A0ABW3C4N5</accession>
<dbReference type="Pfam" id="PF03576">
    <property type="entry name" value="Peptidase_S58"/>
    <property type="match status" value="1"/>
</dbReference>